<evidence type="ECO:0000313" key="4">
    <source>
        <dbReference type="Proteomes" id="UP000264006"/>
    </source>
</evidence>
<dbReference type="Proteomes" id="UP000264006">
    <property type="component" value="Chromosome"/>
</dbReference>
<feature type="transmembrane region" description="Helical" evidence="2">
    <location>
        <begin position="63"/>
        <end position="84"/>
    </location>
</feature>
<keyword evidence="4" id="KW-1185">Reference proteome</keyword>
<dbReference type="RefSeq" id="WP_114592453.1">
    <property type="nucleotide sequence ID" value="NZ_CAXIBR010000166.1"/>
</dbReference>
<reference evidence="3 4" key="1">
    <citation type="submission" date="2018-09" db="EMBL/GenBank/DDBJ databases">
        <title>Complete genome sequence of Euzebya sp. DY32-46 isolated from seawater of Pacific Ocean.</title>
        <authorList>
            <person name="Xu L."/>
            <person name="Wu Y.-H."/>
            <person name="Xu X.-W."/>
        </authorList>
    </citation>
    <scope>NUCLEOTIDE SEQUENCE [LARGE SCALE GENOMIC DNA]</scope>
    <source>
        <strain evidence="3 4">DY32-46</strain>
    </source>
</reference>
<dbReference type="PANTHER" id="PTHR34703:SF1">
    <property type="entry name" value="ANTIPORTER SUBUNIT MNHG2-RELATED"/>
    <property type="match status" value="1"/>
</dbReference>
<feature type="transmembrane region" description="Helical" evidence="2">
    <location>
        <begin position="6"/>
        <end position="24"/>
    </location>
</feature>
<dbReference type="GO" id="GO:0015385">
    <property type="term" value="F:sodium:proton antiporter activity"/>
    <property type="evidence" value="ECO:0007669"/>
    <property type="project" value="TreeGrafter"/>
</dbReference>
<proteinExistence type="inferred from homology"/>
<dbReference type="PANTHER" id="PTHR34703">
    <property type="entry name" value="ANTIPORTER SUBUNIT MNHG2-RELATED"/>
    <property type="match status" value="1"/>
</dbReference>
<dbReference type="KEGG" id="euz:DVS28_a3378"/>
<keyword evidence="2" id="KW-0812">Transmembrane</keyword>
<organism evidence="3 4">
    <name type="scientific">Euzebya pacifica</name>
    <dbReference type="NCBI Taxonomy" id="1608957"/>
    <lineage>
        <taxon>Bacteria</taxon>
        <taxon>Bacillati</taxon>
        <taxon>Actinomycetota</taxon>
        <taxon>Nitriliruptoria</taxon>
        <taxon>Euzebyales</taxon>
    </lineage>
</organism>
<dbReference type="InterPro" id="IPR005133">
    <property type="entry name" value="PhaG_MnhG_YufB"/>
</dbReference>
<keyword evidence="2" id="KW-0472">Membrane</keyword>
<evidence type="ECO:0000313" key="3">
    <source>
        <dbReference type="EMBL" id="AXV08053.1"/>
    </source>
</evidence>
<gene>
    <name evidence="3" type="ORF">DVS28_a3378</name>
</gene>
<evidence type="ECO:0000256" key="2">
    <source>
        <dbReference type="SAM" id="Phobius"/>
    </source>
</evidence>
<keyword evidence="2" id="KW-1133">Transmembrane helix</keyword>
<evidence type="ECO:0000256" key="1">
    <source>
        <dbReference type="ARBA" id="ARBA00008404"/>
    </source>
</evidence>
<name>A0A346Y0Q6_9ACTN</name>
<protein>
    <recommendedName>
        <fullName evidence="5">Multicomponent Na+:H+ antiporter subunit G</fullName>
    </recommendedName>
</protein>
<dbReference type="OrthoDB" id="9806575at2"/>
<evidence type="ECO:0008006" key="5">
    <source>
        <dbReference type="Google" id="ProtNLM"/>
    </source>
</evidence>
<sequence length="107" mass="10632">MIEGIGWAVMVIGALWMLLAAIGIHRMGSTLSRLLVAGKAATMGIGAVLVGAAIVLADPAGSGLLVLSAAVLVVTTPAGAHALARSVRGVRPVAVRETDPDKAADPS</sequence>
<feature type="transmembrane region" description="Helical" evidence="2">
    <location>
        <begin position="36"/>
        <end position="57"/>
    </location>
</feature>
<dbReference type="EMBL" id="CP031165">
    <property type="protein sequence ID" value="AXV08053.1"/>
    <property type="molecule type" value="Genomic_DNA"/>
</dbReference>
<comment type="similarity">
    <text evidence="1">Belongs to the CPA3 antiporters (TC 2.A.63) subunit G family.</text>
</comment>
<accession>A0A346Y0Q6</accession>
<dbReference type="AlphaFoldDB" id="A0A346Y0Q6"/>
<dbReference type="Pfam" id="PF03334">
    <property type="entry name" value="PhaG_MnhG_YufB"/>
    <property type="match status" value="1"/>
</dbReference>